<gene>
    <name evidence="8" type="ORF">MNBD_NITROSPINAE04-1109</name>
</gene>
<evidence type="ECO:0000256" key="6">
    <source>
        <dbReference type="ARBA" id="ARBA00023235"/>
    </source>
</evidence>
<dbReference type="InterPro" id="IPR004456">
    <property type="entry name" value="Pglycerate_mutase_ApgM"/>
</dbReference>
<dbReference type="GO" id="GO:0016301">
    <property type="term" value="F:kinase activity"/>
    <property type="evidence" value="ECO:0007669"/>
    <property type="project" value="UniProtKB-KW"/>
</dbReference>
<dbReference type="GO" id="GO:0006096">
    <property type="term" value="P:glycolytic process"/>
    <property type="evidence" value="ECO:0007669"/>
    <property type="project" value="UniProtKB-KW"/>
</dbReference>
<dbReference type="InterPro" id="IPR042253">
    <property type="entry name" value="Pglycerate_mutase_ApgM_sf"/>
</dbReference>
<sequence length="404" mass="43689">MRKSKYVIFLGDGMPDRPIVEHDNKTPLMMAKTPNLDFMASQGSTGAVITTPEGFAPGSDVTNMGILGFDPKKYYTGRAPLEASAMGVPLGPDDVAFRCNLVSLKPVADGVIMDDFTAGHIETEDAGELIGDLNEEFKSSDFSFHPGVSYRHLMVWKSGKTGAKLTPPHDISDQNIRNFMPSGDGSDVLNTIISEAQIFLKQHKVNARRKAEGKKEANSIWLWGQGKAPSMPSLKESRSLTGAMITAVDLMRGLAVNAGMRVIDVPGATGWIDTNYEGKATACLDALEEVDLVYLHVEAPDEAGHAGSLDYKIQAISDFDKKVVGPVLEGLKAMGDFRAIALSDHATPLDIKTHNLDPVPFAIYPAVEGEAGASARFDESIVESAHLKFDTAVDLFQFFIEGER</sequence>
<dbReference type="InterPro" id="IPR017850">
    <property type="entry name" value="Alkaline_phosphatase_core_sf"/>
</dbReference>
<dbReference type="PANTHER" id="PTHR31209:SF4">
    <property type="entry name" value="2,3-BISPHOSPHOGLYCERATE-INDEPENDENT PHOSPHOGLYCERATE MUTASE"/>
    <property type="match status" value="1"/>
</dbReference>
<dbReference type="Gene3D" id="3.40.720.10">
    <property type="entry name" value="Alkaline Phosphatase, subunit A"/>
    <property type="match status" value="1"/>
</dbReference>
<dbReference type="EC" id="2.7.1.-" evidence="8"/>
<dbReference type="NCBIfam" id="NF003242">
    <property type="entry name" value="PRK04200.1"/>
    <property type="match status" value="1"/>
</dbReference>
<evidence type="ECO:0000256" key="2">
    <source>
        <dbReference type="ARBA" id="ARBA00002315"/>
    </source>
</evidence>
<dbReference type="PIRSF" id="PIRSF006392">
    <property type="entry name" value="IPGAM_arch"/>
    <property type="match status" value="1"/>
</dbReference>
<dbReference type="Pfam" id="PF10143">
    <property type="entry name" value="PhosphMutase"/>
    <property type="match status" value="1"/>
</dbReference>
<evidence type="ECO:0000256" key="3">
    <source>
        <dbReference type="ARBA" id="ARBA00004921"/>
    </source>
</evidence>
<dbReference type="InterPro" id="IPR023665">
    <property type="entry name" value="ApgAM_prokaryotes"/>
</dbReference>
<accession>A0A3B1CN43</accession>
<evidence type="ECO:0000313" key="8">
    <source>
        <dbReference type="EMBL" id="VAX20315.1"/>
    </source>
</evidence>
<comment type="catalytic activity">
    <reaction evidence="1">
        <text>(2R)-2-phosphoglycerate = (2R)-3-phosphoglycerate</text>
        <dbReference type="Rhea" id="RHEA:15901"/>
        <dbReference type="ChEBI" id="CHEBI:58272"/>
        <dbReference type="ChEBI" id="CHEBI:58289"/>
        <dbReference type="EC" id="5.4.2.12"/>
    </reaction>
</comment>
<protein>
    <submittedName>
        <fullName evidence="8">Predicted functional analog of homoserine kinase</fullName>
        <ecNumber evidence="8">2.7.1.-</ecNumber>
    </submittedName>
</protein>
<comment type="function">
    <text evidence="2">Catalyzes the interconversion of 2-phosphoglycerate and 3-phosphoglycerate.</text>
</comment>
<dbReference type="GO" id="GO:0004619">
    <property type="term" value="F:phosphoglycerate mutase activity"/>
    <property type="evidence" value="ECO:0007669"/>
    <property type="project" value="UniProtKB-EC"/>
</dbReference>
<dbReference type="InterPro" id="IPR006124">
    <property type="entry name" value="Metalloenzyme"/>
</dbReference>
<keyword evidence="5" id="KW-0324">Glycolysis</keyword>
<organism evidence="8">
    <name type="scientific">hydrothermal vent metagenome</name>
    <dbReference type="NCBI Taxonomy" id="652676"/>
    <lineage>
        <taxon>unclassified sequences</taxon>
        <taxon>metagenomes</taxon>
        <taxon>ecological metagenomes</taxon>
    </lineage>
</organism>
<dbReference type="PANTHER" id="PTHR31209">
    <property type="entry name" value="COFACTOR-INDEPENDENT PHOSPHOGLYCERATE MUTASE"/>
    <property type="match status" value="1"/>
</dbReference>
<dbReference type="NCBIfam" id="TIGR00306">
    <property type="entry name" value="apgM"/>
    <property type="match status" value="1"/>
</dbReference>
<dbReference type="Gene3D" id="3.30.70.2130">
    <property type="entry name" value="Metalloenzyme domain"/>
    <property type="match status" value="1"/>
</dbReference>
<evidence type="ECO:0000259" key="7">
    <source>
        <dbReference type="Pfam" id="PF01676"/>
    </source>
</evidence>
<comment type="pathway">
    <text evidence="3">Carbohydrate degradation.</text>
</comment>
<reference evidence="8" key="1">
    <citation type="submission" date="2018-06" db="EMBL/GenBank/DDBJ databases">
        <authorList>
            <person name="Zhirakovskaya E."/>
        </authorList>
    </citation>
    <scope>NUCLEOTIDE SEQUENCE</scope>
</reference>
<evidence type="ECO:0000256" key="4">
    <source>
        <dbReference type="ARBA" id="ARBA00005524"/>
    </source>
</evidence>
<proteinExistence type="inferred from homology"/>
<name>A0A3B1CN43_9ZZZZ</name>
<dbReference type="Pfam" id="PF01676">
    <property type="entry name" value="Metalloenzyme"/>
    <property type="match status" value="1"/>
</dbReference>
<dbReference type="CDD" id="cd16011">
    <property type="entry name" value="iPGM_like"/>
    <property type="match status" value="1"/>
</dbReference>
<dbReference type="AlphaFoldDB" id="A0A3B1CN43"/>
<dbReference type="SUPFAM" id="SSF53649">
    <property type="entry name" value="Alkaline phosphatase-like"/>
    <property type="match status" value="1"/>
</dbReference>
<keyword evidence="6" id="KW-0413">Isomerase</keyword>
<keyword evidence="8" id="KW-0808">Transferase</keyword>
<evidence type="ECO:0000256" key="5">
    <source>
        <dbReference type="ARBA" id="ARBA00023152"/>
    </source>
</evidence>
<evidence type="ECO:0000256" key="1">
    <source>
        <dbReference type="ARBA" id="ARBA00000370"/>
    </source>
</evidence>
<dbReference type="NCBIfam" id="TIGR02535">
    <property type="entry name" value="hyp_Hser_kinase"/>
    <property type="match status" value="1"/>
</dbReference>
<keyword evidence="8" id="KW-0418">Kinase</keyword>
<comment type="similarity">
    <text evidence="4">Belongs to the BPG-independent phosphoglycerate mutase family. A-PGAM subfamily.</text>
</comment>
<dbReference type="GO" id="GO:0046872">
    <property type="term" value="F:metal ion binding"/>
    <property type="evidence" value="ECO:0007669"/>
    <property type="project" value="InterPro"/>
</dbReference>
<dbReference type="EMBL" id="UOGA01000173">
    <property type="protein sequence ID" value="VAX20315.1"/>
    <property type="molecule type" value="Genomic_DNA"/>
</dbReference>
<feature type="domain" description="Metalloenzyme" evidence="7">
    <location>
        <begin position="5"/>
        <end position="366"/>
    </location>
</feature>